<evidence type="ECO:0000313" key="3">
    <source>
        <dbReference type="Proteomes" id="UP000001975"/>
    </source>
</evidence>
<dbReference type="Pfam" id="PF24350">
    <property type="entry name" value="DUF7510"/>
    <property type="match status" value="1"/>
</dbReference>
<feature type="region of interest" description="Disordered" evidence="1">
    <location>
        <begin position="1"/>
        <end position="32"/>
    </location>
</feature>
<keyword evidence="3" id="KW-1185">Reference proteome</keyword>
<dbReference type="HOGENOM" id="CLU_122693_0_0_2"/>
<dbReference type="Proteomes" id="UP000001975">
    <property type="component" value="Chromosome"/>
</dbReference>
<protein>
    <submittedName>
        <fullName evidence="2">Uncharacterized protein</fullName>
    </submittedName>
</protein>
<dbReference type="InterPro" id="IPR055932">
    <property type="entry name" value="DUF7510"/>
</dbReference>
<evidence type="ECO:0000313" key="2">
    <source>
        <dbReference type="EMBL" id="CAJ52619.1"/>
    </source>
</evidence>
<dbReference type="EMBL" id="AM180088">
    <property type="protein sequence ID" value="CAJ52619.1"/>
    <property type="molecule type" value="Genomic_DNA"/>
</dbReference>
<organism evidence="2 3">
    <name type="scientific">Haloquadratum walsbyi (strain DSM 16790 / HBSQ001)</name>
    <dbReference type="NCBI Taxonomy" id="362976"/>
    <lineage>
        <taxon>Archaea</taxon>
        <taxon>Methanobacteriati</taxon>
        <taxon>Methanobacteriota</taxon>
        <taxon>Stenosarchaea group</taxon>
        <taxon>Halobacteria</taxon>
        <taxon>Halobacteriales</taxon>
        <taxon>Haloferacaceae</taxon>
        <taxon>Haloquadratum</taxon>
    </lineage>
</organism>
<feature type="compositionally biased region" description="Basic and acidic residues" evidence="1">
    <location>
        <begin position="150"/>
        <end position="164"/>
    </location>
</feature>
<dbReference type="eggNOG" id="arCOG06297">
    <property type="taxonomic scope" value="Archaea"/>
</dbReference>
<feature type="compositionally biased region" description="Polar residues" evidence="1">
    <location>
        <begin position="77"/>
        <end position="122"/>
    </location>
</feature>
<dbReference type="AlphaFoldDB" id="Q18HC3"/>
<evidence type="ECO:0000256" key="1">
    <source>
        <dbReference type="SAM" id="MobiDB-lite"/>
    </source>
</evidence>
<dbReference type="RefSeq" id="WP_011571738.1">
    <property type="nucleotide sequence ID" value="NC_008212.1"/>
</dbReference>
<gene>
    <name evidence="2" type="ordered locus">HQ_2507A</name>
</gene>
<name>Q18HC3_HALWD</name>
<sequence length="164" mass="17828">MKHTELATLRTDGGKVNDDMDSDGNHHQTGPIKFNVTIEDGATVIDMHGDRDTAVIVQSASGERVYLPPEDFERAAPTTQRNESADQSASTNSPYQSAASDSPYQSAPTDSPYQSSGTDSPYQSTQSQSQSQSQLESDEEGLVSTTEGYRIYHPEPATDVRVLR</sequence>
<feature type="compositionally biased region" description="Basic and acidic residues" evidence="1">
    <location>
        <begin position="12"/>
        <end position="26"/>
    </location>
</feature>
<reference evidence="2 3" key="1">
    <citation type="journal article" date="2006" name="BMC Genomics">
        <title>The genome of the square archaeon Haloquadratum walsbyi: life at the limits of water activity.</title>
        <authorList>
            <person name="Bolhuis H.H."/>
            <person name="Palm P.P."/>
            <person name="Wende A.W."/>
            <person name="Falb M.M."/>
            <person name="Rampp M.M."/>
            <person name="Rodriguez-Valera F.F."/>
            <person name="Pfeiffer F.F."/>
            <person name="Oesterhelt D.D."/>
        </authorList>
    </citation>
    <scope>NUCLEOTIDE SEQUENCE [LARGE SCALE GENOMIC DNA]</scope>
    <source>
        <strain evidence="3">DSM 16790 / HBSQ001</strain>
    </source>
</reference>
<accession>Q18HC3</accession>
<dbReference type="KEGG" id="hwa:HQ_2507A"/>
<dbReference type="GeneID" id="4192978"/>
<feature type="compositionally biased region" description="Low complexity" evidence="1">
    <location>
        <begin position="123"/>
        <end position="134"/>
    </location>
</feature>
<feature type="region of interest" description="Disordered" evidence="1">
    <location>
        <begin position="60"/>
        <end position="164"/>
    </location>
</feature>
<proteinExistence type="predicted"/>